<accession>A0A5R9EA31</accession>
<organism evidence="2 3">
    <name type="scientific">Streptomyces marianii</name>
    <dbReference type="NCBI Taxonomy" id="1817406"/>
    <lineage>
        <taxon>Bacteria</taxon>
        <taxon>Bacillati</taxon>
        <taxon>Actinomycetota</taxon>
        <taxon>Actinomycetes</taxon>
        <taxon>Kitasatosporales</taxon>
        <taxon>Streptomycetaceae</taxon>
        <taxon>Streptomyces</taxon>
    </lineage>
</organism>
<comment type="caution">
    <text evidence="2">The sequence shown here is derived from an EMBL/GenBank/DDBJ whole genome shotgun (WGS) entry which is preliminary data.</text>
</comment>
<feature type="region of interest" description="Disordered" evidence="1">
    <location>
        <begin position="106"/>
        <end position="127"/>
    </location>
</feature>
<protein>
    <submittedName>
        <fullName evidence="2">Uncharacterized protein</fullName>
    </submittedName>
</protein>
<sequence length="127" mass="13566">MCAAGQPDAEGGPGKRLTSDPGFRAEMEVCASYGIPHSQFTGAGDGRWSALDRAKAIAYLGFSRTVCESCGTRPGEWDEEAGGDRFAYVTETHRCVGCELVAMEQEQVPEGPEGRGVKVGLRPRKKA</sequence>
<evidence type="ECO:0000313" key="2">
    <source>
        <dbReference type="EMBL" id="TLQ46077.1"/>
    </source>
</evidence>
<dbReference type="Proteomes" id="UP000305921">
    <property type="component" value="Unassembled WGS sequence"/>
</dbReference>
<feature type="region of interest" description="Disordered" evidence="1">
    <location>
        <begin position="1"/>
        <end position="21"/>
    </location>
</feature>
<evidence type="ECO:0000313" key="3">
    <source>
        <dbReference type="Proteomes" id="UP000305921"/>
    </source>
</evidence>
<dbReference type="AlphaFoldDB" id="A0A5R9EA31"/>
<reference evidence="2 3" key="1">
    <citation type="submission" date="2019-05" db="EMBL/GenBank/DDBJ databases">
        <title>Streptomyces marianii sp. nov., a novel marine actinomycete from southern coast of India.</title>
        <authorList>
            <person name="Iniyan A.M."/>
            <person name="Wink J."/>
            <person name="Ramprasad E."/>
            <person name="Ramana C.V."/>
            <person name="Bunk B."/>
            <person name="Sproer C."/>
            <person name="Joseph F.-J.R.S."/>
            <person name="Vincent S.G.P."/>
        </authorList>
    </citation>
    <scope>NUCLEOTIDE SEQUENCE [LARGE SCALE GENOMIC DNA]</scope>
    <source>
        <strain evidence="2 3">ICN19</strain>
    </source>
</reference>
<dbReference type="EMBL" id="VAWE01000001">
    <property type="protein sequence ID" value="TLQ46077.1"/>
    <property type="molecule type" value="Genomic_DNA"/>
</dbReference>
<keyword evidence="3" id="KW-1185">Reference proteome</keyword>
<dbReference type="OrthoDB" id="4160509at2"/>
<evidence type="ECO:0000256" key="1">
    <source>
        <dbReference type="SAM" id="MobiDB-lite"/>
    </source>
</evidence>
<proteinExistence type="predicted"/>
<gene>
    <name evidence="2" type="ORF">FEF34_26540</name>
</gene>
<name>A0A5R9EA31_9ACTN</name>